<dbReference type="RefSeq" id="WP_188508110.1">
    <property type="nucleotide sequence ID" value="NZ_BMER01000006.1"/>
</dbReference>
<organism evidence="1 2">
    <name type="scientific">Parapedobacter pyrenivorans</name>
    <dbReference type="NCBI Taxonomy" id="1305674"/>
    <lineage>
        <taxon>Bacteria</taxon>
        <taxon>Pseudomonadati</taxon>
        <taxon>Bacteroidota</taxon>
        <taxon>Sphingobacteriia</taxon>
        <taxon>Sphingobacteriales</taxon>
        <taxon>Sphingobacteriaceae</taxon>
        <taxon>Parapedobacter</taxon>
    </lineage>
</organism>
<name>A0A917MEW4_9SPHI</name>
<dbReference type="AlphaFoldDB" id="A0A917MEW4"/>
<protein>
    <submittedName>
        <fullName evidence="1">Uncharacterized protein</fullName>
    </submittedName>
</protein>
<gene>
    <name evidence="1" type="ORF">GCM10007415_42220</name>
</gene>
<sequence length="82" mass="9500">MRHTLNPRLSQGVNNYVKFVDISGKEHQYHFKLFSANGSQELYPIIKQATVHGKLSLHRELELLGIDDYDEIQRFKAEQSNG</sequence>
<evidence type="ECO:0000313" key="1">
    <source>
        <dbReference type="EMBL" id="GGH01661.1"/>
    </source>
</evidence>
<dbReference type="Proteomes" id="UP000660862">
    <property type="component" value="Unassembled WGS sequence"/>
</dbReference>
<comment type="caution">
    <text evidence="1">The sequence shown here is derived from an EMBL/GenBank/DDBJ whole genome shotgun (WGS) entry which is preliminary data.</text>
</comment>
<keyword evidence="2" id="KW-1185">Reference proteome</keyword>
<reference evidence="1" key="1">
    <citation type="journal article" date="2014" name="Int. J. Syst. Evol. Microbiol.">
        <title>Complete genome sequence of Corynebacterium casei LMG S-19264T (=DSM 44701T), isolated from a smear-ripened cheese.</title>
        <authorList>
            <consortium name="US DOE Joint Genome Institute (JGI-PGF)"/>
            <person name="Walter F."/>
            <person name="Albersmeier A."/>
            <person name="Kalinowski J."/>
            <person name="Ruckert C."/>
        </authorList>
    </citation>
    <scope>NUCLEOTIDE SEQUENCE</scope>
    <source>
        <strain evidence="1">CGMCC 1.12195</strain>
    </source>
</reference>
<reference evidence="1" key="2">
    <citation type="submission" date="2020-09" db="EMBL/GenBank/DDBJ databases">
        <authorList>
            <person name="Sun Q."/>
            <person name="Zhou Y."/>
        </authorList>
    </citation>
    <scope>NUCLEOTIDE SEQUENCE</scope>
    <source>
        <strain evidence="1">CGMCC 1.12195</strain>
    </source>
</reference>
<dbReference type="EMBL" id="BMER01000006">
    <property type="protein sequence ID" value="GGH01661.1"/>
    <property type="molecule type" value="Genomic_DNA"/>
</dbReference>
<proteinExistence type="predicted"/>
<accession>A0A917MEW4</accession>
<evidence type="ECO:0000313" key="2">
    <source>
        <dbReference type="Proteomes" id="UP000660862"/>
    </source>
</evidence>